<organism evidence="2">
    <name type="scientific">Oryza barthii</name>
    <dbReference type="NCBI Taxonomy" id="65489"/>
    <lineage>
        <taxon>Eukaryota</taxon>
        <taxon>Viridiplantae</taxon>
        <taxon>Streptophyta</taxon>
        <taxon>Embryophyta</taxon>
        <taxon>Tracheophyta</taxon>
        <taxon>Spermatophyta</taxon>
        <taxon>Magnoliopsida</taxon>
        <taxon>Liliopsida</taxon>
        <taxon>Poales</taxon>
        <taxon>Poaceae</taxon>
        <taxon>BOP clade</taxon>
        <taxon>Oryzoideae</taxon>
        <taxon>Oryzeae</taxon>
        <taxon>Oryzinae</taxon>
        <taxon>Oryza</taxon>
    </lineage>
</organism>
<feature type="compositionally biased region" description="Basic and acidic residues" evidence="1">
    <location>
        <begin position="1"/>
        <end position="12"/>
    </location>
</feature>
<dbReference type="EMBL" id="AP018841">
    <property type="protein sequence ID" value="BBF89205.1"/>
    <property type="molecule type" value="Genomic_DNA"/>
</dbReference>
<accession>A0A679BAV4</accession>
<gene>
    <name evidence="2" type="primary">OBARTa0050K15.13</name>
</gene>
<feature type="compositionally biased region" description="Basic and acidic residues" evidence="1">
    <location>
        <begin position="45"/>
        <end position="66"/>
    </location>
</feature>
<feature type="region of interest" description="Disordered" evidence="1">
    <location>
        <begin position="1"/>
        <end position="97"/>
    </location>
</feature>
<protein>
    <submittedName>
        <fullName evidence="2">Uncharacterized protein</fullName>
    </submittedName>
</protein>
<feature type="compositionally biased region" description="Gly residues" evidence="1">
    <location>
        <begin position="67"/>
        <end position="97"/>
    </location>
</feature>
<dbReference type="AlphaFoldDB" id="A0A679BAV4"/>
<evidence type="ECO:0000256" key="1">
    <source>
        <dbReference type="SAM" id="MobiDB-lite"/>
    </source>
</evidence>
<proteinExistence type="predicted"/>
<sequence>MEGVEKAARAGESDGDGGGRRKRRGRGDTDGDGGGEGGGGRQRRRGAEKATRRGAEKATRTGKTDSDGGGGEGNEAGGGDGAGGEGDADGAGGDGGGEGDGRCRQIFMFNLLKHIIAVLNISWLESCGCPAIPLAEERTTSAAICCVQLCMSAQVEKRISGHWNLFFSHPHWDTYRKAKWTYHLTAISLVFHSLSLHKSQPIWMIHAITGELARHLPRNRRSICRLAMAARTKGLALG</sequence>
<reference evidence="2" key="1">
    <citation type="submission" date="2018-08" db="EMBL/GenBank/DDBJ databases">
        <title>Oryza barthii genomic DNA, chromosome 11, BAC clone:OBARTa0050K15.</title>
        <authorList>
            <person name="Wu J."/>
            <person name="Kanamori H."/>
        </authorList>
    </citation>
    <scope>NUCLEOTIDE SEQUENCE</scope>
    <source>
        <strain evidence="2">W1588</strain>
    </source>
</reference>
<evidence type="ECO:0000313" key="2">
    <source>
        <dbReference type="EMBL" id="BBF89205.1"/>
    </source>
</evidence>
<name>A0A679BAV4_9ORYZ</name>